<evidence type="ECO:0000313" key="2">
    <source>
        <dbReference type="EMBL" id="TFB04730.1"/>
    </source>
</evidence>
<reference evidence="2 3" key="1">
    <citation type="submission" date="2018-01" db="EMBL/GenBank/DDBJ databases">
        <title>Genome characterization of the sugarcane-associated fungus Trichoderma ghanense CCMA-1212 and their application in lignocelulose bioconversion.</title>
        <authorList>
            <person name="Steindorff A.S."/>
            <person name="Mendes T.D."/>
            <person name="Vilela E.S.D."/>
            <person name="Rodrigues D.S."/>
            <person name="Formighieri E.F."/>
            <person name="Melo I.S."/>
            <person name="Favaro L.C.L."/>
        </authorList>
    </citation>
    <scope>NUCLEOTIDE SEQUENCE [LARGE SCALE GENOMIC DNA]</scope>
    <source>
        <strain evidence="2 3">CCMA-1212</strain>
    </source>
</reference>
<accession>A0ABY2H8U3</accession>
<comment type="caution">
    <text evidence="2">The sequence shown here is derived from an EMBL/GenBank/DDBJ whole genome shotgun (WGS) entry which is preliminary data.</text>
</comment>
<keyword evidence="1" id="KW-0732">Signal</keyword>
<organism evidence="2 3">
    <name type="scientific">Trichoderma ghanense</name>
    <dbReference type="NCBI Taxonomy" id="65468"/>
    <lineage>
        <taxon>Eukaryota</taxon>
        <taxon>Fungi</taxon>
        <taxon>Dikarya</taxon>
        <taxon>Ascomycota</taxon>
        <taxon>Pezizomycotina</taxon>
        <taxon>Sordariomycetes</taxon>
        <taxon>Hypocreomycetidae</taxon>
        <taxon>Hypocreales</taxon>
        <taxon>Hypocreaceae</taxon>
        <taxon>Trichoderma</taxon>
    </lineage>
</organism>
<gene>
    <name evidence="2" type="ORF">CCMA1212_003165</name>
</gene>
<dbReference type="EMBL" id="PPTA01000003">
    <property type="protein sequence ID" value="TFB04730.1"/>
    <property type="molecule type" value="Genomic_DNA"/>
</dbReference>
<protein>
    <recommendedName>
        <fullName evidence="4">SSCRP protein</fullName>
    </recommendedName>
</protein>
<evidence type="ECO:0000256" key="1">
    <source>
        <dbReference type="SAM" id="SignalP"/>
    </source>
</evidence>
<dbReference type="RefSeq" id="XP_073560931.1">
    <property type="nucleotide sequence ID" value="XM_073700521.1"/>
</dbReference>
<sequence>MLLLRILASLLFHLPIVLCIPHHQSPAAPRQHRYNRSLAVASLPPPLPPPPTTIVEPVPFPLPPTTSFPLPTTTSDPWRDMCLPGAECDCSRIKDKNGEE</sequence>
<name>A0ABY2H8U3_9HYPO</name>
<dbReference type="GeneID" id="300574971"/>
<keyword evidence="3" id="KW-1185">Reference proteome</keyword>
<feature type="chain" id="PRO_5047389492" description="SSCRP protein" evidence="1">
    <location>
        <begin position="20"/>
        <end position="100"/>
    </location>
</feature>
<evidence type="ECO:0000313" key="3">
    <source>
        <dbReference type="Proteomes" id="UP001642720"/>
    </source>
</evidence>
<proteinExistence type="predicted"/>
<feature type="signal peptide" evidence="1">
    <location>
        <begin position="1"/>
        <end position="19"/>
    </location>
</feature>
<dbReference type="Proteomes" id="UP001642720">
    <property type="component" value="Unassembled WGS sequence"/>
</dbReference>
<evidence type="ECO:0008006" key="4">
    <source>
        <dbReference type="Google" id="ProtNLM"/>
    </source>
</evidence>